<dbReference type="InterPro" id="IPR041205">
    <property type="entry name" value="ScsC_N"/>
</dbReference>
<keyword evidence="3" id="KW-1015">Disulfide bond</keyword>
<sequence length="256" mass="27844">MKTLFAAPRALFLAALLLAALSLSLFAPRASAQETSITPGQKTEIEKIVHDYLVEHPEVIKEAIQALQAKEEQSKADAQTQAVIENKDALFNDPGTPVAGNPMGDVTVVEFFDYHCPYCKAVASPLRQLLQEDKGVRLVLKEFPILGQDSILASHAALAAVGQGKYWEFHQALMEHRGQFDMDVIKTLAAKVGLDPAKLEADMGKQQIEPLLSANHKLAQTLDVSATPTFVIGDQVVEGAVPLERLKELIQKARGS</sequence>
<dbReference type="RefSeq" id="WP_379961995.1">
    <property type="nucleotide sequence ID" value="NZ_JAUYVI010000013.1"/>
</dbReference>
<dbReference type="PANTHER" id="PTHR13887">
    <property type="entry name" value="GLUTATHIONE S-TRANSFERASE KAPPA"/>
    <property type="match status" value="1"/>
</dbReference>
<name>A0ABU0YWJ9_9PROT</name>
<proteinExistence type="predicted"/>
<dbReference type="PANTHER" id="PTHR13887:SF14">
    <property type="entry name" value="DISULFIDE BOND FORMATION PROTEIN D"/>
    <property type="match status" value="1"/>
</dbReference>
<reference evidence="8" key="1">
    <citation type="submission" date="2023-08" db="EMBL/GenBank/DDBJ databases">
        <title>Rhodospirillaceae gen. nov., a novel taxon isolated from the Yangtze River Yuezi River estuary sludge.</title>
        <authorList>
            <person name="Ruan L."/>
        </authorList>
    </citation>
    <scope>NUCLEOTIDE SEQUENCE [LARGE SCALE GENOMIC DNA]</scope>
    <source>
        <strain evidence="8">R-7</strain>
    </source>
</reference>
<keyword evidence="2" id="KW-0560">Oxidoreductase</keyword>
<organism evidence="7 8">
    <name type="scientific">Dongia sedimenti</name>
    <dbReference type="NCBI Taxonomy" id="3064282"/>
    <lineage>
        <taxon>Bacteria</taxon>
        <taxon>Pseudomonadati</taxon>
        <taxon>Pseudomonadota</taxon>
        <taxon>Alphaproteobacteria</taxon>
        <taxon>Rhodospirillales</taxon>
        <taxon>Dongiaceae</taxon>
        <taxon>Dongia</taxon>
    </lineage>
</organism>
<protein>
    <submittedName>
        <fullName evidence="7">DsbA family protein</fullName>
    </submittedName>
</protein>
<dbReference type="CDD" id="cd03023">
    <property type="entry name" value="DsbA_Com1_like"/>
    <property type="match status" value="1"/>
</dbReference>
<evidence type="ECO:0000256" key="4">
    <source>
        <dbReference type="ARBA" id="ARBA00023284"/>
    </source>
</evidence>
<dbReference type="InterPro" id="IPR036249">
    <property type="entry name" value="Thioredoxin-like_sf"/>
</dbReference>
<dbReference type="Gene3D" id="3.40.30.10">
    <property type="entry name" value="Glutaredoxin"/>
    <property type="match status" value="1"/>
</dbReference>
<evidence type="ECO:0000313" key="7">
    <source>
        <dbReference type="EMBL" id="MDQ7251535.1"/>
    </source>
</evidence>
<dbReference type="SUPFAM" id="SSF52833">
    <property type="entry name" value="Thioredoxin-like"/>
    <property type="match status" value="1"/>
</dbReference>
<feature type="signal peptide" evidence="5">
    <location>
        <begin position="1"/>
        <end position="32"/>
    </location>
</feature>
<evidence type="ECO:0000256" key="5">
    <source>
        <dbReference type="SAM" id="SignalP"/>
    </source>
</evidence>
<keyword evidence="4" id="KW-0676">Redox-active center</keyword>
<feature type="domain" description="Thioredoxin" evidence="6">
    <location>
        <begin position="69"/>
        <end position="255"/>
    </location>
</feature>
<gene>
    <name evidence="7" type="ORF">Q8A70_27865</name>
</gene>
<dbReference type="Proteomes" id="UP001230156">
    <property type="component" value="Unassembled WGS sequence"/>
</dbReference>
<evidence type="ECO:0000313" key="8">
    <source>
        <dbReference type="Proteomes" id="UP001230156"/>
    </source>
</evidence>
<evidence type="ECO:0000256" key="2">
    <source>
        <dbReference type="ARBA" id="ARBA00023002"/>
    </source>
</evidence>
<dbReference type="PROSITE" id="PS51352">
    <property type="entry name" value="THIOREDOXIN_2"/>
    <property type="match status" value="1"/>
</dbReference>
<keyword evidence="1 5" id="KW-0732">Signal</keyword>
<evidence type="ECO:0000256" key="3">
    <source>
        <dbReference type="ARBA" id="ARBA00023157"/>
    </source>
</evidence>
<dbReference type="EMBL" id="JAUYVI010000013">
    <property type="protein sequence ID" value="MDQ7251535.1"/>
    <property type="molecule type" value="Genomic_DNA"/>
</dbReference>
<evidence type="ECO:0000256" key="1">
    <source>
        <dbReference type="ARBA" id="ARBA00022729"/>
    </source>
</evidence>
<dbReference type="InterPro" id="IPR013766">
    <property type="entry name" value="Thioredoxin_domain"/>
</dbReference>
<keyword evidence="8" id="KW-1185">Reference proteome</keyword>
<feature type="chain" id="PRO_5047296963" evidence="5">
    <location>
        <begin position="33"/>
        <end position="256"/>
    </location>
</feature>
<evidence type="ECO:0000259" key="6">
    <source>
        <dbReference type="PROSITE" id="PS51352"/>
    </source>
</evidence>
<dbReference type="Pfam" id="PF01323">
    <property type="entry name" value="DSBA"/>
    <property type="match status" value="1"/>
</dbReference>
<dbReference type="Pfam" id="PF18312">
    <property type="entry name" value="ScsC_N"/>
    <property type="match status" value="1"/>
</dbReference>
<accession>A0ABU0YWJ9</accession>
<comment type="caution">
    <text evidence="7">The sequence shown here is derived from an EMBL/GenBank/DDBJ whole genome shotgun (WGS) entry which is preliminary data.</text>
</comment>
<dbReference type="InterPro" id="IPR001853">
    <property type="entry name" value="DSBA-like_thioredoxin_dom"/>
</dbReference>